<evidence type="ECO:0000313" key="2">
    <source>
        <dbReference type="EMBL" id="SVC66618.1"/>
    </source>
</evidence>
<feature type="region of interest" description="Disordered" evidence="1">
    <location>
        <begin position="1"/>
        <end position="24"/>
    </location>
</feature>
<dbReference type="EMBL" id="UINC01103887">
    <property type="protein sequence ID" value="SVC66618.1"/>
    <property type="molecule type" value="Genomic_DNA"/>
</dbReference>
<sequence>MVNGRSDLQNEPVDPQELNGGNQADCIYYQSIG</sequence>
<name>A0A382P1J5_9ZZZZ</name>
<reference evidence="2" key="1">
    <citation type="submission" date="2018-05" db="EMBL/GenBank/DDBJ databases">
        <authorList>
            <person name="Lanie J.A."/>
            <person name="Ng W.-L."/>
            <person name="Kazmierczak K.M."/>
            <person name="Andrzejewski T.M."/>
            <person name="Davidsen T.M."/>
            <person name="Wayne K.J."/>
            <person name="Tettelin H."/>
            <person name="Glass J.I."/>
            <person name="Rusch D."/>
            <person name="Podicherti R."/>
            <person name="Tsui H.-C.T."/>
            <person name="Winkler M.E."/>
        </authorList>
    </citation>
    <scope>NUCLEOTIDE SEQUENCE</scope>
</reference>
<dbReference type="AlphaFoldDB" id="A0A382P1J5"/>
<gene>
    <name evidence="2" type="ORF">METZ01_LOCUS319472</name>
</gene>
<protein>
    <submittedName>
        <fullName evidence="2">Uncharacterized protein</fullName>
    </submittedName>
</protein>
<evidence type="ECO:0000256" key="1">
    <source>
        <dbReference type="SAM" id="MobiDB-lite"/>
    </source>
</evidence>
<proteinExistence type="predicted"/>
<organism evidence="2">
    <name type="scientific">marine metagenome</name>
    <dbReference type="NCBI Taxonomy" id="408172"/>
    <lineage>
        <taxon>unclassified sequences</taxon>
        <taxon>metagenomes</taxon>
        <taxon>ecological metagenomes</taxon>
    </lineage>
</organism>
<accession>A0A382P1J5</accession>